<evidence type="ECO:0000313" key="1">
    <source>
        <dbReference type="EMBL" id="OCK80788.1"/>
    </source>
</evidence>
<keyword evidence="2" id="KW-1185">Reference proteome</keyword>
<protein>
    <submittedName>
        <fullName evidence="1">Uncharacterized protein</fullName>
    </submittedName>
</protein>
<gene>
    <name evidence="1" type="ORF">K432DRAFT_35467</name>
</gene>
<evidence type="ECO:0000313" key="2">
    <source>
        <dbReference type="Proteomes" id="UP000250266"/>
    </source>
</evidence>
<organism evidence="1 2">
    <name type="scientific">Lepidopterella palustris CBS 459.81</name>
    <dbReference type="NCBI Taxonomy" id="1314670"/>
    <lineage>
        <taxon>Eukaryota</taxon>
        <taxon>Fungi</taxon>
        <taxon>Dikarya</taxon>
        <taxon>Ascomycota</taxon>
        <taxon>Pezizomycotina</taxon>
        <taxon>Dothideomycetes</taxon>
        <taxon>Pleosporomycetidae</taxon>
        <taxon>Mytilinidiales</taxon>
        <taxon>Argynnaceae</taxon>
        <taxon>Lepidopterella</taxon>
    </lineage>
</organism>
<accession>A0A8E2EC14</accession>
<name>A0A8E2EC14_9PEZI</name>
<reference evidence="1 2" key="1">
    <citation type="journal article" date="2016" name="Nat. Commun.">
        <title>Ectomycorrhizal ecology is imprinted in the genome of the dominant symbiotic fungus Cenococcum geophilum.</title>
        <authorList>
            <consortium name="DOE Joint Genome Institute"/>
            <person name="Peter M."/>
            <person name="Kohler A."/>
            <person name="Ohm R.A."/>
            <person name="Kuo A."/>
            <person name="Krutzmann J."/>
            <person name="Morin E."/>
            <person name="Arend M."/>
            <person name="Barry K.W."/>
            <person name="Binder M."/>
            <person name="Choi C."/>
            <person name="Clum A."/>
            <person name="Copeland A."/>
            <person name="Grisel N."/>
            <person name="Haridas S."/>
            <person name="Kipfer T."/>
            <person name="LaButti K."/>
            <person name="Lindquist E."/>
            <person name="Lipzen A."/>
            <person name="Maire R."/>
            <person name="Meier B."/>
            <person name="Mihaltcheva S."/>
            <person name="Molinier V."/>
            <person name="Murat C."/>
            <person name="Poggeler S."/>
            <person name="Quandt C.A."/>
            <person name="Sperisen C."/>
            <person name="Tritt A."/>
            <person name="Tisserant E."/>
            <person name="Crous P.W."/>
            <person name="Henrissat B."/>
            <person name="Nehls U."/>
            <person name="Egli S."/>
            <person name="Spatafora J.W."/>
            <person name="Grigoriev I.V."/>
            <person name="Martin F.M."/>
        </authorList>
    </citation>
    <scope>NUCLEOTIDE SEQUENCE [LARGE SCALE GENOMIC DNA]</scope>
    <source>
        <strain evidence="1 2">CBS 459.81</strain>
    </source>
</reference>
<sequence>MSPHSLRALRGLGSLDGNIMAWPLEAHEGPTRDTLMLMMLLCSVAGSSSPNPEELRQSFPPTLWRHPSCPIRRTFCLSVRSFRLFREEEISSSFFLILSFSPFPSVSMPFALFFHPSSSLITPICPSRPFHDHHGLHDRGPQIGSSKTFKSQISLSSTIPSTIGAWAHRALTHTLNASVTISQVLFSQKP</sequence>
<dbReference type="AlphaFoldDB" id="A0A8E2EC14"/>
<dbReference type="EMBL" id="KV744945">
    <property type="protein sequence ID" value="OCK80788.1"/>
    <property type="molecule type" value="Genomic_DNA"/>
</dbReference>
<proteinExistence type="predicted"/>
<dbReference type="Proteomes" id="UP000250266">
    <property type="component" value="Unassembled WGS sequence"/>
</dbReference>